<keyword evidence="5" id="KW-1185">Reference proteome</keyword>
<dbReference type="Proteomes" id="UP000567795">
    <property type="component" value="Unassembled WGS sequence"/>
</dbReference>
<dbReference type="AlphaFoldDB" id="A0A852ZPT2"/>
<comment type="function">
    <text evidence="2">Required for maturation of urease via the functional incorporation of the urease nickel metallocenter.</text>
</comment>
<feature type="compositionally biased region" description="Low complexity" evidence="3">
    <location>
        <begin position="255"/>
        <end position="269"/>
    </location>
</feature>
<dbReference type="GO" id="GO:0016151">
    <property type="term" value="F:nickel cation binding"/>
    <property type="evidence" value="ECO:0007669"/>
    <property type="project" value="UniProtKB-UniRule"/>
</dbReference>
<evidence type="ECO:0000256" key="1">
    <source>
        <dbReference type="ARBA" id="ARBA00023186"/>
    </source>
</evidence>
<proteinExistence type="inferred from homology"/>
<evidence type="ECO:0000313" key="4">
    <source>
        <dbReference type="EMBL" id="NYI04456.1"/>
    </source>
</evidence>
<comment type="caution">
    <text evidence="4">The sequence shown here is derived from an EMBL/GenBank/DDBJ whole genome shotgun (WGS) entry which is preliminary data.</text>
</comment>
<organism evidence="4 5">
    <name type="scientific">Allostreptomyces psammosilenae</name>
    <dbReference type="NCBI Taxonomy" id="1892865"/>
    <lineage>
        <taxon>Bacteria</taxon>
        <taxon>Bacillati</taxon>
        <taxon>Actinomycetota</taxon>
        <taxon>Actinomycetes</taxon>
        <taxon>Kitasatosporales</taxon>
        <taxon>Streptomycetaceae</taxon>
        <taxon>Allostreptomyces</taxon>
    </lineage>
</organism>
<keyword evidence="2" id="KW-0963">Cytoplasm</keyword>
<accession>A0A852ZPT2</accession>
<keyword evidence="1 2" id="KW-0143">Chaperone</keyword>
<protein>
    <recommendedName>
        <fullName evidence="2">Urease accessory protein UreD</fullName>
    </recommendedName>
</protein>
<dbReference type="RefSeq" id="WP_179813346.1">
    <property type="nucleotide sequence ID" value="NZ_JACBZD010000001.1"/>
</dbReference>
<evidence type="ECO:0000313" key="5">
    <source>
        <dbReference type="Proteomes" id="UP000567795"/>
    </source>
</evidence>
<reference evidence="4 5" key="1">
    <citation type="submission" date="2020-07" db="EMBL/GenBank/DDBJ databases">
        <title>Sequencing the genomes of 1000 actinobacteria strains.</title>
        <authorList>
            <person name="Klenk H.-P."/>
        </authorList>
    </citation>
    <scope>NUCLEOTIDE SEQUENCE [LARGE SCALE GENOMIC DNA]</scope>
    <source>
        <strain evidence="4 5">DSM 42178</strain>
    </source>
</reference>
<gene>
    <name evidence="2" type="primary">ureD</name>
    <name evidence="4" type="ORF">FHU37_001399</name>
</gene>
<dbReference type="Pfam" id="PF01774">
    <property type="entry name" value="UreD"/>
    <property type="match status" value="1"/>
</dbReference>
<name>A0A852ZPT2_9ACTN</name>
<feature type="region of interest" description="Disordered" evidence="3">
    <location>
        <begin position="1"/>
        <end position="38"/>
    </location>
</feature>
<evidence type="ECO:0000256" key="2">
    <source>
        <dbReference type="HAMAP-Rule" id="MF_01384"/>
    </source>
</evidence>
<dbReference type="GO" id="GO:0005737">
    <property type="term" value="C:cytoplasm"/>
    <property type="evidence" value="ECO:0007669"/>
    <property type="project" value="UniProtKB-SubCell"/>
</dbReference>
<keyword evidence="2" id="KW-0996">Nickel insertion</keyword>
<sequence>MTPLEVAAPVEPRPGTPPGAAAVRRGAPRVHGARGATRGAVRATARILAAPDGRGGTALPVLVGGGPFAPRRTRAAGPDDAELAQVTIVGAMSAPLGGDRLRIEVRVEAGARLRVTSAAATLALPGGVPDSVAEYDVEVSVGEGAELHWSPEPLIAAAGSRLRMRTRIDLAGSARLWYREEQVLGRYGERPGRLDTRLTVRRDGRPLLDQEQQSGPGAPGWDGPAVLHTHRAVGQLLVVDPAWAESGPPGPHVLGATAARRGASNRGARPTGHPGDAAVLPLVGPAALVCAAAPDALALRRLLEAGAARTRG</sequence>
<comment type="subunit">
    <text evidence="2">UreD, UreF and UreG form a complex that acts as a GTP-hydrolysis-dependent molecular chaperone, activating the urease apoprotein by helping to assemble the nickel containing metallocenter of UreC. The UreE protein probably delivers the nickel.</text>
</comment>
<dbReference type="EMBL" id="JACBZD010000001">
    <property type="protein sequence ID" value="NYI04456.1"/>
    <property type="molecule type" value="Genomic_DNA"/>
</dbReference>
<dbReference type="InterPro" id="IPR002669">
    <property type="entry name" value="UreD"/>
</dbReference>
<dbReference type="HAMAP" id="MF_01384">
    <property type="entry name" value="UreD"/>
    <property type="match status" value="1"/>
</dbReference>
<feature type="region of interest" description="Disordered" evidence="3">
    <location>
        <begin position="201"/>
        <end position="225"/>
    </location>
</feature>
<comment type="subcellular location">
    <subcellularLocation>
        <location evidence="2">Cytoplasm</location>
    </subcellularLocation>
</comment>
<feature type="region of interest" description="Disordered" evidence="3">
    <location>
        <begin position="248"/>
        <end position="272"/>
    </location>
</feature>
<evidence type="ECO:0000256" key="3">
    <source>
        <dbReference type="SAM" id="MobiDB-lite"/>
    </source>
</evidence>
<comment type="similarity">
    <text evidence="2">Belongs to the UreD family.</text>
</comment>